<feature type="region of interest" description="Disordered" evidence="1">
    <location>
        <begin position="143"/>
        <end position="166"/>
    </location>
</feature>
<organism evidence="2 3">
    <name type="scientific">Asparagus officinalis</name>
    <name type="common">Garden asparagus</name>
    <dbReference type="NCBI Taxonomy" id="4686"/>
    <lineage>
        <taxon>Eukaryota</taxon>
        <taxon>Viridiplantae</taxon>
        <taxon>Streptophyta</taxon>
        <taxon>Embryophyta</taxon>
        <taxon>Tracheophyta</taxon>
        <taxon>Spermatophyta</taxon>
        <taxon>Magnoliopsida</taxon>
        <taxon>Liliopsida</taxon>
        <taxon>Asparagales</taxon>
        <taxon>Asparagaceae</taxon>
        <taxon>Asparagoideae</taxon>
        <taxon>Asparagus</taxon>
    </lineage>
</organism>
<keyword evidence="3" id="KW-1185">Reference proteome</keyword>
<evidence type="ECO:0000256" key="1">
    <source>
        <dbReference type="SAM" id="MobiDB-lite"/>
    </source>
</evidence>
<sequence>MLVFAPGLPSLLKRKRGRVSMLLERGWPRELAMKRAATLMLASDQQALTSPDQALVLEEAILVNKPTLICFCKWHGSRGCGRVEQLVGTCSCGSVSFASTTLPLNKWIASSRQQLELRRRLFRDRRSRFQKRRQLKWRISSWRRDPDSRGGADRRRGADSEGEGTD</sequence>
<evidence type="ECO:0000313" key="2">
    <source>
        <dbReference type="EMBL" id="ONK58245.1"/>
    </source>
</evidence>
<gene>
    <name evidence="2" type="ORF">A4U43_C09F10120</name>
</gene>
<feature type="compositionally biased region" description="Basic and acidic residues" evidence="1">
    <location>
        <begin position="143"/>
        <end position="159"/>
    </location>
</feature>
<dbReference type="EMBL" id="CM007389">
    <property type="protein sequence ID" value="ONK58245.1"/>
    <property type="molecule type" value="Genomic_DNA"/>
</dbReference>
<evidence type="ECO:0000313" key="3">
    <source>
        <dbReference type="Proteomes" id="UP000243459"/>
    </source>
</evidence>
<accession>A0A5P1E9Q1</accession>
<proteinExistence type="predicted"/>
<protein>
    <submittedName>
        <fullName evidence="2">Uncharacterized protein</fullName>
    </submittedName>
</protein>
<dbReference type="AlphaFoldDB" id="A0A5P1E9Q1"/>
<reference evidence="3" key="1">
    <citation type="journal article" date="2017" name="Nat. Commun.">
        <title>The asparagus genome sheds light on the origin and evolution of a young Y chromosome.</title>
        <authorList>
            <person name="Harkess A."/>
            <person name="Zhou J."/>
            <person name="Xu C."/>
            <person name="Bowers J.E."/>
            <person name="Van der Hulst R."/>
            <person name="Ayyampalayam S."/>
            <person name="Mercati F."/>
            <person name="Riccardi P."/>
            <person name="McKain M.R."/>
            <person name="Kakrana A."/>
            <person name="Tang H."/>
            <person name="Ray J."/>
            <person name="Groenendijk J."/>
            <person name="Arikit S."/>
            <person name="Mathioni S.M."/>
            <person name="Nakano M."/>
            <person name="Shan H."/>
            <person name="Telgmann-Rauber A."/>
            <person name="Kanno A."/>
            <person name="Yue Z."/>
            <person name="Chen H."/>
            <person name="Li W."/>
            <person name="Chen Y."/>
            <person name="Xu X."/>
            <person name="Zhang Y."/>
            <person name="Luo S."/>
            <person name="Chen H."/>
            <person name="Gao J."/>
            <person name="Mao Z."/>
            <person name="Pires J.C."/>
            <person name="Luo M."/>
            <person name="Kudrna D."/>
            <person name="Wing R.A."/>
            <person name="Meyers B.C."/>
            <person name="Yi K."/>
            <person name="Kong H."/>
            <person name="Lavrijsen P."/>
            <person name="Sunseri F."/>
            <person name="Falavigna A."/>
            <person name="Ye Y."/>
            <person name="Leebens-Mack J.H."/>
            <person name="Chen G."/>
        </authorList>
    </citation>
    <scope>NUCLEOTIDE SEQUENCE [LARGE SCALE GENOMIC DNA]</scope>
    <source>
        <strain evidence="3">cv. DH0086</strain>
    </source>
</reference>
<dbReference type="Gramene" id="ONK58245">
    <property type="protein sequence ID" value="ONK58245"/>
    <property type="gene ID" value="A4U43_C09F10120"/>
</dbReference>
<dbReference type="Proteomes" id="UP000243459">
    <property type="component" value="Chromosome 9"/>
</dbReference>
<name>A0A5P1E9Q1_ASPOF</name>